<evidence type="ECO:0000313" key="2">
    <source>
        <dbReference type="EMBL" id="GMR40179.1"/>
    </source>
</evidence>
<keyword evidence="1" id="KW-1133">Transmembrane helix</keyword>
<keyword evidence="3" id="KW-1185">Reference proteome</keyword>
<dbReference type="AlphaFoldDB" id="A0AAN4ZHW1"/>
<organism evidence="2 3">
    <name type="scientific">Pristionchus mayeri</name>
    <dbReference type="NCBI Taxonomy" id="1317129"/>
    <lineage>
        <taxon>Eukaryota</taxon>
        <taxon>Metazoa</taxon>
        <taxon>Ecdysozoa</taxon>
        <taxon>Nematoda</taxon>
        <taxon>Chromadorea</taxon>
        <taxon>Rhabditida</taxon>
        <taxon>Rhabditina</taxon>
        <taxon>Diplogasteromorpha</taxon>
        <taxon>Diplogasteroidea</taxon>
        <taxon>Neodiplogasteridae</taxon>
        <taxon>Pristionchus</taxon>
    </lineage>
</organism>
<gene>
    <name evidence="2" type="ORF">PMAYCL1PPCAC_10374</name>
</gene>
<dbReference type="EMBL" id="BTRK01000003">
    <property type="protein sequence ID" value="GMR40179.1"/>
    <property type="molecule type" value="Genomic_DNA"/>
</dbReference>
<evidence type="ECO:0000256" key="1">
    <source>
        <dbReference type="SAM" id="Phobius"/>
    </source>
</evidence>
<feature type="transmembrane region" description="Helical" evidence="1">
    <location>
        <begin position="32"/>
        <end position="55"/>
    </location>
</feature>
<keyword evidence="1" id="KW-0812">Transmembrane</keyword>
<proteinExistence type="predicted"/>
<protein>
    <recommendedName>
        <fullName evidence="4">G protein-coupled receptor</fullName>
    </recommendedName>
</protein>
<accession>A0AAN4ZHW1</accession>
<sequence>VSSLCYLIKALHQFGFAISAWLSLPDLYQKFFVTYPLTNGIAEYAGPICLVIFSSRVRSRLMLRKHGLKPGTVGDVSTRSS</sequence>
<evidence type="ECO:0000313" key="3">
    <source>
        <dbReference type="Proteomes" id="UP001328107"/>
    </source>
</evidence>
<evidence type="ECO:0008006" key="4">
    <source>
        <dbReference type="Google" id="ProtNLM"/>
    </source>
</evidence>
<name>A0AAN4ZHW1_9BILA</name>
<comment type="caution">
    <text evidence="2">The sequence shown here is derived from an EMBL/GenBank/DDBJ whole genome shotgun (WGS) entry which is preliminary data.</text>
</comment>
<keyword evidence="1" id="KW-0472">Membrane</keyword>
<dbReference type="Proteomes" id="UP001328107">
    <property type="component" value="Unassembled WGS sequence"/>
</dbReference>
<feature type="non-terminal residue" evidence="2">
    <location>
        <position position="1"/>
    </location>
</feature>
<reference evidence="3" key="1">
    <citation type="submission" date="2022-10" db="EMBL/GenBank/DDBJ databases">
        <title>Genome assembly of Pristionchus species.</title>
        <authorList>
            <person name="Yoshida K."/>
            <person name="Sommer R.J."/>
        </authorList>
    </citation>
    <scope>NUCLEOTIDE SEQUENCE [LARGE SCALE GENOMIC DNA]</scope>
    <source>
        <strain evidence="3">RS5460</strain>
    </source>
</reference>